<dbReference type="InterPro" id="IPR036388">
    <property type="entry name" value="WH-like_DNA-bd_sf"/>
</dbReference>
<dbReference type="EMBL" id="QKWH01000005">
    <property type="protein sequence ID" value="PZR53119.1"/>
    <property type="molecule type" value="Genomic_DNA"/>
</dbReference>
<dbReference type="Pfam" id="PF04542">
    <property type="entry name" value="Sigma70_r2"/>
    <property type="match status" value="1"/>
</dbReference>
<dbReference type="GO" id="GO:0016987">
    <property type="term" value="F:sigma factor activity"/>
    <property type="evidence" value="ECO:0007669"/>
    <property type="project" value="UniProtKB-KW"/>
</dbReference>
<name>A0A2W5WNK0_9MICO</name>
<dbReference type="SUPFAM" id="SSF88659">
    <property type="entry name" value="Sigma3 and sigma4 domains of RNA polymerase sigma factors"/>
    <property type="match status" value="1"/>
</dbReference>
<evidence type="ECO:0000256" key="4">
    <source>
        <dbReference type="ARBA" id="ARBA00023125"/>
    </source>
</evidence>
<dbReference type="Gene3D" id="1.10.1740.10">
    <property type="match status" value="1"/>
</dbReference>
<keyword evidence="3" id="KW-0731">Sigma factor</keyword>
<evidence type="ECO:0000313" key="8">
    <source>
        <dbReference type="EMBL" id="PZR53119.1"/>
    </source>
</evidence>
<evidence type="ECO:0000256" key="5">
    <source>
        <dbReference type="ARBA" id="ARBA00023163"/>
    </source>
</evidence>
<dbReference type="AlphaFoldDB" id="A0A2W5WNK0"/>
<dbReference type="InterPro" id="IPR007627">
    <property type="entry name" value="RNA_pol_sigma70_r2"/>
</dbReference>
<sequence length="201" mass="22781">MYRRASKDENMRPDPGSGSDAAFSEMFRATYPAVLAFLARRVDPHDAEDLAAEVFAIAWDGWGRIPLDEMRPWLFGVARTLTASSRRSRDRHRRLELRVENDRPVERDETSLTDTTLDLRRAWARLSATDQEVLSLVAWDGMTGREAAQVLGCTRAAFSIRLTRARRRLKRLLDAKEAVLEPGSEAVIRHSTSVLAERSKS</sequence>
<dbReference type="GO" id="GO:0003677">
    <property type="term" value="F:DNA binding"/>
    <property type="evidence" value="ECO:0007669"/>
    <property type="project" value="UniProtKB-KW"/>
</dbReference>
<proteinExistence type="inferred from homology"/>
<dbReference type="InterPro" id="IPR013324">
    <property type="entry name" value="RNA_pol_sigma_r3/r4-like"/>
</dbReference>
<dbReference type="InterPro" id="IPR013249">
    <property type="entry name" value="RNA_pol_sigma70_r4_t2"/>
</dbReference>
<feature type="domain" description="RNA polymerase sigma factor 70 region 4 type 2" evidence="7">
    <location>
        <begin position="118"/>
        <end position="169"/>
    </location>
</feature>
<dbReference type="NCBIfam" id="TIGR02937">
    <property type="entry name" value="sigma70-ECF"/>
    <property type="match status" value="1"/>
</dbReference>
<comment type="similarity">
    <text evidence="1">Belongs to the sigma-70 factor family. ECF subfamily.</text>
</comment>
<comment type="caution">
    <text evidence="8">The sequence shown here is derived from an EMBL/GenBank/DDBJ whole genome shotgun (WGS) entry which is preliminary data.</text>
</comment>
<keyword evidence="4" id="KW-0238">DNA-binding</keyword>
<gene>
    <name evidence="8" type="ORF">DNL40_08940</name>
</gene>
<dbReference type="Proteomes" id="UP000248783">
    <property type="component" value="Unassembled WGS sequence"/>
</dbReference>
<evidence type="ECO:0008006" key="10">
    <source>
        <dbReference type="Google" id="ProtNLM"/>
    </source>
</evidence>
<evidence type="ECO:0000256" key="3">
    <source>
        <dbReference type="ARBA" id="ARBA00023082"/>
    </source>
</evidence>
<evidence type="ECO:0000256" key="2">
    <source>
        <dbReference type="ARBA" id="ARBA00023015"/>
    </source>
</evidence>
<dbReference type="InterPro" id="IPR014284">
    <property type="entry name" value="RNA_pol_sigma-70_dom"/>
</dbReference>
<evidence type="ECO:0000313" key="9">
    <source>
        <dbReference type="Proteomes" id="UP000248783"/>
    </source>
</evidence>
<keyword evidence="5" id="KW-0804">Transcription</keyword>
<keyword evidence="9" id="KW-1185">Reference proteome</keyword>
<keyword evidence="2" id="KW-0805">Transcription regulation</keyword>
<evidence type="ECO:0000256" key="1">
    <source>
        <dbReference type="ARBA" id="ARBA00010641"/>
    </source>
</evidence>
<protein>
    <recommendedName>
        <fullName evidence="10">RNA polymerase sigma-70 factor (ECF subfamily)</fullName>
    </recommendedName>
</protein>
<feature type="domain" description="RNA polymerase sigma-70 region 2" evidence="6">
    <location>
        <begin position="26"/>
        <end position="91"/>
    </location>
</feature>
<dbReference type="PANTHER" id="PTHR43133:SF8">
    <property type="entry name" value="RNA POLYMERASE SIGMA FACTOR HI_1459-RELATED"/>
    <property type="match status" value="1"/>
</dbReference>
<evidence type="ECO:0000259" key="6">
    <source>
        <dbReference type="Pfam" id="PF04542"/>
    </source>
</evidence>
<dbReference type="InterPro" id="IPR013325">
    <property type="entry name" value="RNA_pol_sigma_r2"/>
</dbReference>
<reference evidence="8 9" key="1">
    <citation type="submission" date="2018-06" db="EMBL/GenBank/DDBJ databases">
        <title>Whole genome sequencing of a novel hydrocarbon degrading bacterial strain, PW21 isolated from oil contaminated produced water sample.</title>
        <authorList>
            <person name="Nagkirti P."/>
            <person name="Shaikh A."/>
            <person name="Gowdaman V."/>
            <person name="Engineer A.E."/>
            <person name="Dagar S."/>
            <person name="Dhakephalkar P.K."/>
        </authorList>
    </citation>
    <scope>NUCLEOTIDE SEQUENCE [LARGE SCALE GENOMIC DNA]</scope>
    <source>
        <strain evidence="8 9">PW21</strain>
    </source>
</reference>
<dbReference type="GO" id="GO:0006352">
    <property type="term" value="P:DNA-templated transcription initiation"/>
    <property type="evidence" value="ECO:0007669"/>
    <property type="project" value="InterPro"/>
</dbReference>
<dbReference type="Pfam" id="PF08281">
    <property type="entry name" value="Sigma70_r4_2"/>
    <property type="match status" value="1"/>
</dbReference>
<dbReference type="Gene3D" id="1.10.10.10">
    <property type="entry name" value="Winged helix-like DNA-binding domain superfamily/Winged helix DNA-binding domain"/>
    <property type="match status" value="1"/>
</dbReference>
<accession>A0A2W5WNK0</accession>
<dbReference type="InterPro" id="IPR039425">
    <property type="entry name" value="RNA_pol_sigma-70-like"/>
</dbReference>
<organism evidence="8 9">
    <name type="scientific">Xylanimonas oleitrophica</name>
    <dbReference type="NCBI Taxonomy" id="2607479"/>
    <lineage>
        <taxon>Bacteria</taxon>
        <taxon>Bacillati</taxon>
        <taxon>Actinomycetota</taxon>
        <taxon>Actinomycetes</taxon>
        <taxon>Micrococcales</taxon>
        <taxon>Promicromonosporaceae</taxon>
        <taxon>Xylanimonas</taxon>
    </lineage>
</organism>
<dbReference type="SUPFAM" id="SSF88946">
    <property type="entry name" value="Sigma2 domain of RNA polymerase sigma factors"/>
    <property type="match status" value="1"/>
</dbReference>
<dbReference type="PANTHER" id="PTHR43133">
    <property type="entry name" value="RNA POLYMERASE ECF-TYPE SIGMA FACTO"/>
    <property type="match status" value="1"/>
</dbReference>
<evidence type="ECO:0000259" key="7">
    <source>
        <dbReference type="Pfam" id="PF08281"/>
    </source>
</evidence>